<keyword evidence="3" id="KW-1185">Reference proteome</keyword>
<dbReference type="AlphaFoldDB" id="K6D8U4"/>
<dbReference type="OrthoDB" id="2919450at2"/>
<dbReference type="eggNOG" id="ENOG5030CPX">
    <property type="taxonomic scope" value="Bacteria"/>
</dbReference>
<keyword evidence="1" id="KW-0732">Signal</keyword>
<feature type="signal peptide" evidence="1">
    <location>
        <begin position="1"/>
        <end position="22"/>
    </location>
</feature>
<dbReference type="PATRIC" id="fig|1117379.3.peg.4705"/>
<reference evidence="2 3" key="1">
    <citation type="journal article" date="2012" name="Front. Microbiol.">
        <title>Redundancy and modularity in membrane-associated dissimilatory nitrate reduction in Bacillus.</title>
        <authorList>
            <person name="Heylen K."/>
            <person name="Keltjens J."/>
        </authorList>
    </citation>
    <scope>NUCLEOTIDE SEQUENCE [LARGE SCALE GENOMIC DNA]</scope>
    <source>
        <strain evidence="3">LMG 21833T</strain>
    </source>
</reference>
<gene>
    <name evidence="2" type="ORF">BABA_22688</name>
</gene>
<name>K6D8U4_9BACI</name>
<comment type="caution">
    <text evidence="2">The sequence shown here is derived from an EMBL/GenBank/DDBJ whole genome shotgun (WGS) entry which is preliminary data.</text>
</comment>
<dbReference type="RefSeq" id="WP_007087529.1">
    <property type="nucleotide sequence ID" value="NZ_AJLS01000141.1"/>
</dbReference>
<organism evidence="2 3">
    <name type="scientific">Neobacillus bataviensis LMG 21833</name>
    <dbReference type="NCBI Taxonomy" id="1117379"/>
    <lineage>
        <taxon>Bacteria</taxon>
        <taxon>Bacillati</taxon>
        <taxon>Bacillota</taxon>
        <taxon>Bacilli</taxon>
        <taxon>Bacillales</taxon>
        <taxon>Bacillaceae</taxon>
        <taxon>Neobacillus</taxon>
    </lineage>
</organism>
<evidence type="ECO:0000256" key="1">
    <source>
        <dbReference type="SAM" id="SignalP"/>
    </source>
</evidence>
<evidence type="ECO:0000313" key="2">
    <source>
        <dbReference type="EMBL" id="EKN64744.1"/>
    </source>
</evidence>
<protein>
    <submittedName>
        <fullName evidence="2">Uncharacterized protein</fullName>
    </submittedName>
</protein>
<evidence type="ECO:0000313" key="3">
    <source>
        <dbReference type="Proteomes" id="UP000006316"/>
    </source>
</evidence>
<proteinExistence type="predicted"/>
<accession>K6D8U4</accession>
<feature type="chain" id="PRO_5003890726" evidence="1">
    <location>
        <begin position="23"/>
        <end position="147"/>
    </location>
</feature>
<dbReference type="EMBL" id="AJLS01000141">
    <property type="protein sequence ID" value="EKN64744.1"/>
    <property type="molecule type" value="Genomic_DNA"/>
</dbReference>
<dbReference type="Proteomes" id="UP000006316">
    <property type="component" value="Unassembled WGS sequence"/>
</dbReference>
<sequence>MKRLTASVLFALMMLGVGTTYAFSDAGTAISTWFQHSFIERSSEIENAATNDMIASFTRLSIDIQNAAQMAGEQLMEFQLKMTADSEKTVDEHNEHYIQQLQATKENLKKQNEHAIQLYTEQAKAREAAQITKDAEAILAELLEEQN</sequence>
<dbReference type="STRING" id="1117379.BABA_22688"/>